<dbReference type="InterPro" id="IPR000515">
    <property type="entry name" value="MetI-like"/>
</dbReference>
<dbReference type="InterPro" id="IPR035906">
    <property type="entry name" value="MetI-like_sf"/>
</dbReference>
<evidence type="ECO:0000256" key="3">
    <source>
        <dbReference type="ARBA" id="ARBA00022475"/>
    </source>
</evidence>
<dbReference type="PANTHER" id="PTHR32243">
    <property type="entry name" value="MALTOSE TRANSPORT SYSTEM PERMEASE-RELATED"/>
    <property type="match status" value="1"/>
</dbReference>
<dbReference type="GO" id="GO:0055085">
    <property type="term" value="P:transmembrane transport"/>
    <property type="evidence" value="ECO:0007669"/>
    <property type="project" value="InterPro"/>
</dbReference>
<evidence type="ECO:0000313" key="10">
    <source>
        <dbReference type="Proteomes" id="UP000294739"/>
    </source>
</evidence>
<dbReference type="Proteomes" id="UP000294739">
    <property type="component" value="Unassembled WGS sequence"/>
</dbReference>
<dbReference type="CDD" id="cd06261">
    <property type="entry name" value="TM_PBP2"/>
    <property type="match status" value="1"/>
</dbReference>
<name>A0A4R5DE00_9ACTN</name>
<accession>A0A4R5DE00</accession>
<feature type="transmembrane region" description="Helical" evidence="7">
    <location>
        <begin position="81"/>
        <end position="102"/>
    </location>
</feature>
<feature type="transmembrane region" description="Helical" evidence="7">
    <location>
        <begin position="248"/>
        <end position="269"/>
    </location>
</feature>
<evidence type="ECO:0000313" key="9">
    <source>
        <dbReference type="EMBL" id="TDE08513.1"/>
    </source>
</evidence>
<protein>
    <submittedName>
        <fullName evidence="9">Carbohydrate ABC transporter permease</fullName>
    </submittedName>
</protein>
<dbReference type="OrthoDB" id="9794684at2"/>
<gene>
    <name evidence="9" type="ORF">E1269_17420</name>
</gene>
<keyword evidence="6 7" id="KW-0472">Membrane</keyword>
<feature type="domain" description="ABC transmembrane type-1" evidence="8">
    <location>
        <begin position="77"/>
        <end position="269"/>
    </location>
</feature>
<keyword evidence="10" id="KW-1185">Reference proteome</keyword>
<feature type="transmembrane region" description="Helical" evidence="7">
    <location>
        <begin position="20"/>
        <end position="41"/>
    </location>
</feature>
<dbReference type="PROSITE" id="PS50928">
    <property type="entry name" value="ABC_TM1"/>
    <property type="match status" value="1"/>
</dbReference>
<dbReference type="EMBL" id="SMKZ01000024">
    <property type="protein sequence ID" value="TDE08513.1"/>
    <property type="molecule type" value="Genomic_DNA"/>
</dbReference>
<keyword evidence="2 7" id="KW-0813">Transport</keyword>
<dbReference type="GO" id="GO:0005886">
    <property type="term" value="C:plasma membrane"/>
    <property type="evidence" value="ECO:0007669"/>
    <property type="project" value="UniProtKB-SubCell"/>
</dbReference>
<dbReference type="AlphaFoldDB" id="A0A4R5DE00"/>
<dbReference type="PANTHER" id="PTHR32243:SF18">
    <property type="entry name" value="INNER MEMBRANE ABC TRANSPORTER PERMEASE PROTEIN YCJP"/>
    <property type="match status" value="1"/>
</dbReference>
<keyword evidence="3" id="KW-1003">Cell membrane</keyword>
<feature type="transmembrane region" description="Helical" evidence="7">
    <location>
        <begin position="193"/>
        <end position="214"/>
    </location>
</feature>
<keyword evidence="5 7" id="KW-1133">Transmembrane helix</keyword>
<dbReference type="Gene3D" id="1.10.3720.10">
    <property type="entry name" value="MetI-like"/>
    <property type="match status" value="1"/>
</dbReference>
<evidence type="ECO:0000256" key="4">
    <source>
        <dbReference type="ARBA" id="ARBA00022692"/>
    </source>
</evidence>
<feature type="transmembrane region" description="Helical" evidence="7">
    <location>
        <begin position="114"/>
        <end position="139"/>
    </location>
</feature>
<evidence type="ECO:0000259" key="8">
    <source>
        <dbReference type="PROSITE" id="PS50928"/>
    </source>
</evidence>
<comment type="caution">
    <text evidence="9">The sequence shown here is derived from an EMBL/GenBank/DDBJ whole genome shotgun (WGS) entry which is preliminary data.</text>
</comment>
<evidence type="ECO:0000256" key="1">
    <source>
        <dbReference type="ARBA" id="ARBA00004651"/>
    </source>
</evidence>
<comment type="similarity">
    <text evidence="7">Belongs to the binding-protein-dependent transport system permease family.</text>
</comment>
<dbReference type="Pfam" id="PF00528">
    <property type="entry name" value="BPD_transp_1"/>
    <property type="match status" value="1"/>
</dbReference>
<dbReference type="SUPFAM" id="SSF161098">
    <property type="entry name" value="MetI-like"/>
    <property type="match status" value="1"/>
</dbReference>
<organism evidence="9 10">
    <name type="scientific">Jiangella asiatica</name>
    <dbReference type="NCBI Taxonomy" id="2530372"/>
    <lineage>
        <taxon>Bacteria</taxon>
        <taxon>Bacillati</taxon>
        <taxon>Actinomycetota</taxon>
        <taxon>Actinomycetes</taxon>
        <taxon>Jiangellales</taxon>
        <taxon>Jiangellaceae</taxon>
        <taxon>Jiangella</taxon>
    </lineage>
</organism>
<evidence type="ECO:0000256" key="2">
    <source>
        <dbReference type="ARBA" id="ARBA00022448"/>
    </source>
</evidence>
<evidence type="ECO:0000256" key="6">
    <source>
        <dbReference type="ARBA" id="ARBA00023136"/>
    </source>
</evidence>
<evidence type="ECO:0000256" key="7">
    <source>
        <dbReference type="RuleBase" id="RU363032"/>
    </source>
</evidence>
<reference evidence="9 10" key="1">
    <citation type="submission" date="2019-03" db="EMBL/GenBank/DDBJ databases">
        <title>Draft genome sequences of novel Actinobacteria.</title>
        <authorList>
            <person name="Sahin N."/>
            <person name="Ay H."/>
            <person name="Saygin H."/>
        </authorList>
    </citation>
    <scope>NUCLEOTIDE SEQUENCE [LARGE SCALE GENOMIC DNA]</scope>
    <source>
        <strain evidence="9 10">5K138</strain>
    </source>
</reference>
<dbReference type="InParanoid" id="A0A4R5DE00"/>
<comment type="subcellular location">
    <subcellularLocation>
        <location evidence="1 7">Cell membrane</location>
        <topology evidence="1 7">Multi-pass membrane protein</topology>
    </subcellularLocation>
</comment>
<evidence type="ECO:0000256" key="5">
    <source>
        <dbReference type="ARBA" id="ARBA00022989"/>
    </source>
</evidence>
<sequence>MSRASPPRKPVDPFRAGQYVMLVVVVLAADLPLLFMILSAFRTEAANKQYPPSVDADTLTLDNFTSLFGTYGFGQYLQNSLVVSGLATAGVVILGTIAAYALSRFDFLPLRVMGRLAIVAYLVPPILILVPVTQVIFGAGLGDNLIALAALYTAVFLPFALWMLRSYFQGVAIQLEEAAMVDGCTRFGAFRRVVIPISVPGVITAAIFTFAAAWSEYLYASTLMTSTSNLTANPATYLLMGHYGTTSAGLLMAAGLVIVAPVVVLYLVAQRWLVSGLAAGAVKG</sequence>
<proteinExistence type="inferred from homology"/>
<dbReference type="InterPro" id="IPR050901">
    <property type="entry name" value="BP-dep_ABC_trans_perm"/>
</dbReference>
<keyword evidence="4 7" id="KW-0812">Transmembrane</keyword>
<feature type="transmembrane region" description="Helical" evidence="7">
    <location>
        <begin position="145"/>
        <end position="164"/>
    </location>
</feature>